<accession>A0ABR6ESS2</accession>
<dbReference type="RefSeq" id="WP_182954131.1">
    <property type="nucleotide sequence ID" value="NZ_WNXC01000001.1"/>
</dbReference>
<evidence type="ECO:0000313" key="2">
    <source>
        <dbReference type="Proteomes" id="UP000636110"/>
    </source>
</evidence>
<organism evidence="1 2">
    <name type="scientific">Pedobacter gandavensis</name>
    <dbReference type="NCBI Taxonomy" id="2679963"/>
    <lineage>
        <taxon>Bacteria</taxon>
        <taxon>Pseudomonadati</taxon>
        <taxon>Bacteroidota</taxon>
        <taxon>Sphingobacteriia</taxon>
        <taxon>Sphingobacteriales</taxon>
        <taxon>Sphingobacteriaceae</taxon>
        <taxon>Pedobacter</taxon>
    </lineage>
</organism>
<reference evidence="1 2" key="1">
    <citation type="submission" date="2019-11" db="EMBL/GenBank/DDBJ databases">
        <title>Description of Pedobacter sp. LMG 31462T.</title>
        <authorList>
            <person name="Carlier A."/>
            <person name="Qi S."/>
            <person name="Vandamme P."/>
        </authorList>
    </citation>
    <scope>NUCLEOTIDE SEQUENCE [LARGE SCALE GENOMIC DNA]</scope>
    <source>
        <strain evidence="1 2">LMG 31462</strain>
    </source>
</reference>
<keyword evidence="2" id="KW-1185">Reference proteome</keyword>
<evidence type="ECO:0008006" key="3">
    <source>
        <dbReference type="Google" id="ProtNLM"/>
    </source>
</evidence>
<sequence length="47" mass="5397">MKKLDFNEMESLIGGLDLDCIWAMSDHMSFYEAYILCGLADEYEITA</sequence>
<proteinExistence type="predicted"/>
<protein>
    <recommendedName>
        <fullName evidence="3">Bacteriocin</fullName>
    </recommendedName>
</protein>
<name>A0ABR6ESS2_9SPHI</name>
<dbReference type="EMBL" id="WNXC01000001">
    <property type="protein sequence ID" value="MBB2148320.1"/>
    <property type="molecule type" value="Genomic_DNA"/>
</dbReference>
<comment type="caution">
    <text evidence="1">The sequence shown here is derived from an EMBL/GenBank/DDBJ whole genome shotgun (WGS) entry which is preliminary data.</text>
</comment>
<evidence type="ECO:0000313" key="1">
    <source>
        <dbReference type="EMBL" id="MBB2148320.1"/>
    </source>
</evidence>
<dbReference type="Proteomes" id="UP000636110">
    <property type="component" value="Unassembled WGS sequence"/>
</dbReference>
<gene>
    <name evidence="1" type="ORF">GM920_05295</name>
</gene>